<organism evidence="8 9">
    <name type="scientific">Pantoea stewartii</name>
    <dbReference type="NCBI Taxonomy" id="66269"/>
    <lineage>
        <taxon>Bacteria</taxon>
        <taxon>Pseudomonadati</taxon>
        <taxon>Pseudomonadota</taxon>
        <taxon>Gammaproteobacteria</taxon>
        <taxon>Enterobacterales</taxon>
        <taxon>Erwiniaceae</taxon>
        <taxon>Pantoea</taxon>
    </lineage>
</organism>
<dbReference type="SUPFAM" id="SSF51126">
    <property type="entry name" value="Pectin lyase-like"/>
    <property type="match status" value="1"/>
</dbReference>
<evidence type="ECO:0000256" key="2">
    <source>
        <dbReference type="ARBA" id="ARBA00022656"/>
    </source>
</evidence>
<dbReference type="InterPro" id="IPR008619">
    <property type="entry name" value="Filamentous_hemagglutn_rpt"/>
</dbReference>
<dbReference type="Pfam" id="PF05860">
    <property type="entry name" value="TPS"/>
    <property type="match status" value="1"/>
</dbReference>
<dbReference type="GO" id="GO:0004521">
    <property type="term" value="F:RNA endonuclease activity"/>
    <property type="evidence" value="ECO:0007669"/>
    <property type="project" value="UniProtKB-ARBA"/>
</dbReference>
<dbReference type="AlphaFoldDB" id="A0AB34VAD2"/>
<protein>
    <submittedName>
        <fullName evidence="8">Contact-dependent inhibition of growth factor CdiA</fullName>
    </submittedName>
</protein>
<keyword evidence="4" id="KW-1266">Target cell cytoplasm</keyword>
<dbReference type="EMBL" id="LDSI01000032">
    <property type="protein sequence ID" value="KTS93788.1"/>
    <property type="molecule type" value="Genomic_DNA"/>
</dbReference>
<evidence type="ECO:0000313" key="8">
    <source>
        <dbReference type="EMBL" id="KTS93788.1"/>
    </source>
</evidence>
<evidence type="ECO:0000256" key="5">
    <source>
        <dbReference type="ARBA" id="ARBA00023026"/>
    </source>
</evidence>
<dbReference type="RefSeq" id="WP_153004841.1">
    <property type="nucleotide sequence ID" value="NZ_LDSI01000032.1"/>
</dbReference>
<dbReference type="Proteomes" id="UP000072520">
    <property type="component" value="Unassembled WGS sequence"/>
</dbReference>
<keyword evidence="5" id="KW-0843">Virulence</keyword>
<dbReference type="GO" id="GO:0090729">
    <property type="term" value="F:toxin activity"/>
    <property type="evidence" value="ECO:0007669"/>
    <property type="project" value="UniProtKB-KW"/>
</dbReference>
<dbReference type="GO" id="GO:0030430">
    <property type="term" value="C:host cell cytoplasm"/>
    <property type="evidence" value="ECO:0007669"/>
    <property type="project" value="UniProtKB-ARBA"/>
</dbReference>
<dbReference type="InterPro" id="IPR010069">
    <property type="entry name" value="CdiA_FHA1_rpt"/>
</dbReference>
<comment type="similarity">
    <text evidence="6">In the N-terminal section; belongs to the CdiA toxin family.</text>
</comment>
<evidence type="ECO:0000256" key="3">
    <source>
        <dbReference type="ARBA" id="ARBA00022729"/>
    </source>
</evidence>
<reference evidence="8 9" key="1">
    <citation type="journal article" date="2016" name="Front. Microbiol.">
        <title>Genomic Resource of Rice Seed Associated Bacteria.</title>
        <authorList>
            <person name="Midha S."/>
            <person name="Bansal K."/>
            <person name="Sharma S."/>
            <person name="Kumar N."/>
            <person name="Patil P.P."/>
            <person name="Chaudhry V."/>
            <person name="Patil P.B."/>
        </authorList>
    </citation>
    <scope>NUCLEOTIDE SEQUENCE [LARGE SCALE GENOMIC DNA]</scope>
    <source>
        <strain evidence="8 9">RSA13</strain>
    </source>
</reference>
<dbReference type="NCBIfam" id="TIGR01731">
    <property type="entry name" value="fil_hemag_20aa"/>
    <property type="match status" value="17"/>
</dbReference>
<evidence type="ECO:0000256" key="4">
    <source>
        <dbReference type="ARBA" id="ARBA00022913"/>
    </source>
</evidence>
<feature type="non-terminal residue" evidence="8">
    <location>
        <position position="1245"/>
    </location>
</feature>
<evidence type="ECO:0000256" key="6">
    <source>
        <dbReference type="ARBA" id="ARBA00024043"/>
    </source>
</evidence>
<sequence length="1245" mass="124913">MDDRQPVSLARRALSYLICYLVAVQPMLPVMAAEITPVTPGTKMDAAGNGVPVVNIATPNQAGISHNQYDQYNVGQQGLILNNATGQLTQTQLGGLIQNNPNLRAGQEARAIINEVVGANRTQLQGYTEVAGRAANVMVANPYGITCNGCGFINTPNVTLTTGKPQFDASGNLAALEVSKGTITIEGQGLDGSKADAVSIVARATEINAGIHAKDLTVTLGANRVGQDGSVTPIRGEGPAPGVAVDTSALGGMYANRIHLVSSEKGVGVNLGNLLARQGDITLDANGKLAVHDSLSSGALTVSAQSIELSGEHKSAGPAAITAQNGISLNNGSLGSDRAVSLQGGNRLQVSGGKIMAGDSINLAATSLSLDSGSALNATNNISLNAQPDFTGGSGLDPAGQFDNAGQVTAGNNLSVNAFTTGNSGGLLAKGQLAAVGNYVANQGILQGNNVRIKSNSLNNGGTLQSADAVTLDAFTLENNGTLIAKGQLNAVSNSFDNRGTLQGSGVDIKSDALRNSGTLQSAGLLTLNGNSLDQLGTLGATGDGVLTFRDRISNTQGASLLSDGALTLSTGDLFQDGNLSGRSGLAINSDNLSSAAGASSASQGDIALQVGKHVDINGDVNADGMLTSTSGSLHTGTTAHLQGQNITLQAGQIALEGTQAAKQRLHITGTDLTHAGKSSGDDVILSASGSLSNQGSLVANDGLQANAANLSNTGTGSGKDINFTATGTLINVGALVAKNQLQVGTASLNNSGTLTAPQLSLSSDSLINSGLIQGTQTLALRSQDLTNQHSGSIATAGDLTLTLPDFSNSGLLSTGGALQLSGGSLTNDGEINALSLQSDNGRLTNLAGGKLLATGALQLANDQFNNSGLVAAKGLGLNAATLDNAGRIQGSDSLTLQAGTFTNRQGGELLTPGQLTLNSGDLTNAGLIQGEKLALTADNWVNSGNALSAGDATLNTKALTNSGKILGQQAVTLQGGTTDNSGWLLAKVLAFQGDLTNSGLIQGDTGLTLKGTSLTNQATGRLQTAGQADISATTLDNQGQLQGDALTVTTKNWQNSGNAHAASSITAAATEDINNSGALVSQQSMNLQSGTVTNTGTLAADQLSLQAPRLSNAGLLQGNSALAMTSAQIANLANGRLVSGSGLSLAPVKLINDGAVQVAGTFSVNGGDFTNNGQVNADALNATLTGTLNNGGNGKLLARQLAQVQAQSLTNAGIVAGQQLQLTGDTLQNQGLLQGDNALTAGFR</sequence>
<dbReference type="Pfam" id="PF05594">
    <property type="entry name" value="Fil_haemagg"/>
    <property type="match status" value="7"/>
</dbReference>
<evidence type="ECO:0000313" key="9">
    <source>
        <dbReference type="Proteomes" id="UP000072520"/>
    </source>
</evidence>
<dbReference type="NCBIfam" id="TIGR01901">
    <property type="entry name" value="adhes_NPXG"/>
    <property type="match status" value="1"/>
</dbReference>
<gene>
    <name evidence="8" type="ORF">RSA13_20675</name>
</gene>
<dbReference type="InterPro" id="IPR008638">
    <property type="entry name" value="FhaB/CdiA-like_TPS"/>
</dbReference>
<name>A0AB34VAD2_9GAMM</name>
<evidence type="ECO:0000259" key="7">
    <source>
        <dbReference type="SMART" id="SM00912"/>
    </source>
</evidence>
<dbReference type="InterPro" id="IPR012334">
    <property type="entry name" value="Pectin_lyas_fold"/>
</dbReference>
<proteinExistence type="inferred from homology"/>
<evidence type="ECO:0000256" key="1">
    <source>
        <dbReference type="ARBA" id="ARBA00004219"/>
    </source>
</evidence>
<keyword evidence="3" id="KW-0732">Signal</keyword>
<keyword evidence="2" id="KW-0800">Toxin</keyword>
<accession>A0AB34VAD2</accession>
<dbReference type="Gene3D" id="2.160.20.10">
    <property type="entry name" value="Single-stranded right-handed beta-helix, Pectin lyase-like"/>
    <property type="match status" value="1"/>
</dbReference>
<comment type="subcellular location">
    <subcellularLocation>
        <location evidence="1">Target cell</location>
        <location evidence="1">Target cell cytoplasm</location>
    </subcellularLocation>
</comment>
<dbReference type="SMART" id="SM00912">
    <property type="entry name" value="Haemagg_act"/>
    <property type="match status" value="1"/>
</dbReference>
<comment type="caution">
    <text evidence="8">The sequence shown here is derived from an EMBL/GenBank/DDBJ whole genome shotgun (WGS) entry which is preliminary data.</text>
</comment>
<dbReference type="InterPro" id="IPR011050">
    <property type="entry name" value="Pectin_lyase_fold/virulence"/>
</dbReference>
<feature type="domain" description="Filamentous haemagglutinin FhaB/tRNA nuclease CdiA-like TPS" evidence="7">
    <location>
        <begin position="48"/>
        <end position="170"/>
    </location>
</feature>
<dbReference type="FunFam" id="2.160.20.10:FF:000048">
    <property type="entry name" value="tRNA nuclease CdiA"/>
    <property type="match status" value="1"/>
</dbReference>